<dbReference type="CDD" id="cd24163">
    <property type="entry name" value="RWDD2_C"/>
    <property type="match status" value="1"/>
</dbReference>
<reference evidence="3" key="1">
    <citation type="journal article" date="2017" name="Nat. Microbiol.">
        <title>Global analysis of biosynthetic gene clusters reveals vast potential of secondary metabolite production in Penicillium species.</title>
        <authorList>
            <person name="Nielsen J.C."/>
            <person name="Grijseels S."/>
            <person name="Prigent S."/>
            <person name="Ji B."/>
            <person name="Dainat J."/>
            <person name="Nielsen K.F."/>
            <person name="Frisvad J.C."/>
            <person name="Workman M."/>
            <person name="Nielsen J."/>
        </authorList>
    </citation>
    <scope>NUCLEOTIDE SEQUENCE [LARGE SCALE GENOMIC DNA]</scope>
    <source>
        <strain evidence="3">IBT 31811</strain>
    </source>
</reference>
<comment type="caution">
    <text evidence="2">The sequence shown here is derived from an EMBL/GenBank/DDBJ whole genome shotgun (WGS) entry which is preliminary data.</text>
</comment>
<keyword evidence="3" id="KW-1185">Reference proteome</keyword>
<evidence type="ECO:0000313" key="2">
    <source>
        <dbReference type="EMBL" id="OQD80102.1"/>
    </source>
</evidence>
<dbReference type="OrthoDB" id="432412at2759"/>
<evidence type="ECO:0000313" key="3">
    <source>
        <dbReference type="Proteomes" id="UP000191672"/>
    </source>
</evidence>
<proteinExistence type="predicted"/>
<feature type="region of interest" description="Disordered" evidence="1">
    <location>
        <begin position="85"/>
        <end position="104"/>
    </location>
</feature>
<name>A0A1V6PTR5_9EURO</name>
<accession>A0A1V6PTR5</accession>
<dbReference type="InterPro" id="IPR059181">
    <property type="entry name" value="RWDD2A-B_C"/>
</dbReference>
<protein>
    <submittedName>
        <fullName evidence="2">Uncharacterized protein</fullName>
    </submittedName>
</protein>
<evidence type="ECO:0000256" key="1">
    <source>
        <dbReference type="SAM" id="MobiDB-lite"/>
    </source>
</evidence>
<organism evidence="2 3">
    <name type="scientific">Penicillium antarcticum</name>
    <dbReference type="NCBI Taxonomy" id="416450"/>
    <lineage>
        <taxon>Eukaryota</taxon>
        <taxon>Fungi</taxon>
        <taxon>Dikarya</taxon>
        <taxon>Ascomycota</taxon>
        <taxon>Pezizomycotina</taxon>
        <taxon>Eurotiomycetes</taxon>
        <taxon>Eurotiomycetidae</taxon>
        <taxon>Eurotiales</taxon>
        <taxon>Aspergillaceae</taxon>
        <taxon>Penicillium</taxon>
    </lineage>
</organism>
<gene>
    <name evidence="2" type="ORF">PENANT_c039G03811</name>
</gene>
<dbReference type="AlphaFoldDB" id="A0A1V6PTR5"/>
<sequence>MRIPPQMLYNALIRTHHITSRKKVAALKRAADTHQCAVLLRSGGCPGIIYVEGVGKDRVEMWVDVVRRLRYKDFQLATRPGALEIEKESESTKSGREDNKLGKDKDKVETGIALGLDEVESVKEFGSIMAQRGVWHWWRRGMGYA</sequence>
<dbReference type="STRING" id="416450.A0A1V6PTR5"/>
<dbReference type="Proteomes" id="UP000191672">
    <property type="component" value="Unassembled WGS sequence"/>
</dbReference>
<dbReference type="EMBL" id="MDYN01000039">
    <property type="protein sequence ID" value="OQD80102.1"/>
    <property type="molecule type" value="Genomic_DNA"/>
</dbReference>